<reference evidence="4 5" key="1">
    <citation type="submission" date="2018-02" db="EMBL/GenBank/DDBJ databases">
        <title>Novel Leptospira species isolated from soil and water in Japan.</title>
        <authorList>
            <person name="Nakao R."/>
            <person name="Masuzawa T."/>
        </authorList>
    </citation>
    <scope>NUCLEOTIDE SEQUENCE [LARGE SCALE GENOMIC DNA]</scope>
    <source>
        <strain evidence="4 5">YH101</strain>
    </source>
</reference>
<comment type="caution">
    <text evidence="4">The sequence shown here is derived from an EMBL/GenBank/DDBJ whole genome shotgun (WGS) entry which is preliminary data.</text>
</comment>
<feature type="transmembrane region" description="Helical" evidence="2">
    <location>
        <begin position="234"/>
        <end position="259"/>
    </location>
</feature>
<feature type="transmembrane region" description="Helical" evidence="2">
    <location>
        <begin position="322"/>
        <end position="344"/>
    </location>
</feature>
<dbReference type="Pfam" id="PF07695">
    <property type="entry name" value="7TMR-DISM_7TM"/>
    <property type="match status" value="1"/>
</dbReference>
<keyword evidence="1" id="KW-0378">Hydrolase</keyword>
<gene>
    <name evidence="4" type="ORF">LPTSP4_05330</name>
</gene>
<feature type="transmembrane region" description="Helical" evidence="2">
    <location>
        <begin position="294"/>
        <end position="316"/>
    </location>
</feature>
<dbReference type="Gene3D" id="2.60.40.2380">
    <property type="match status" value="1"/>
</dbReference>
<evidence type="ECO:0000256" key="1">
    <source>
        <dbReference type="ARBA" id="ARBA00022801"/>
    </source>
</evidence>
<dbReference type="SMART" id="SM00331">
    <property type="entry name" value="PP2C_SIG"/>
    <property type="match status" value="1"/>
</dbReference>
<keyword evidence="2" id="KW-0812">Transmembrane</keyword>
<feature type="transmembrane region" description="Helical" evidence="2">
    <location>
        <begin position="171"/>
        <end position="196"/>
    </location>
</feature>
<keyword evidence="2" id="KW-0472">Membrane</keyword>
<keyword evidence="2" id="KW-1133">Transmembrane helix</keyword>
<feature type="transmembrane region" description="Helical" evidence="2">
    <location>
        <begin position="202"/>
        <end position="222"/>
    </location>
</feature>
<dbReference type="InterPro" id="IPR052016">
    <property type="entry name" value="Bact_Sigma-Reg"/>
</dbReference>
<dbReference type="InterPro" id="IPR001932">
    <property type="entry name" value="PPM-type_phosphatase-like_dom"/>
</dbReference>
<dbReference type="PANTHER" id="PTHR43156:SF2">
    <property type="entry name" value="STAGE II SPORULATION PROTEIN E"/>
    <property type="match status" value="1"/>
</dbReference>
<evidence type="ECO:0000259" key="3">
    <source>
        <dbReference type="SMART" id="SM00331"/>
    </source>
</evidence>
<dbReference type="PANTHER" id="PTHR43156">
    <property type="entry name" value="STAGE II SPORULATION PROTEIN E-RELATED"/>
    <property type="match status" value="1"/>
</dbReference>
<dbReference type="Proteomes" id="UP000245133">
    <property type="component" value="Unassembled WGS sequence"/>
</dbReference>
<dbReference type="Pfam" id="PF07228">
    <property type="entry name" value="SpoIIE"/>
    <property type="match status" value="1"/>
</dbReference>
<dbReference type="AlphaFoldDB" id="A0A2P2DWK9"/>
<dbReference type="Gene3D" id="3.60.40.10">
    <property type="entry name" value="PPM-type phosphatase domain"/>
    <property type="match status" value="1"/>
</dbReference>
<dbReference type="EMBL" id="BFBB01000002">
    <property type="protein sequence ID" value="GBF49024.1"/>
    <property type="molecule type" value="Genomic_DNA"/>
</dbReference>
<dbReference type="InterPro" id="IPR011622">
    <property type="entry name" value="7TMR_DISM_rcpt_extracell_dom2"/>
</dbReference>
<dbReference type="GO" id="GO:0016791">
    <property type="term" value="F:phosphatase activity"/>
    <property type="evidence" value="ECO:0007669"/>
    <property type="project" value="TreeGrafter"/>
</dbReference>
<dbReference type="InterPro" id="IPR011623">
    <property type="entry name" value="7TMR_DISM_rcpt_extracell_dom1"/>
</dbReference>
<dbReference type="SUPFAM" id="SSF81606">
    <property type="entry name" value="PP2C-like"/>
    <property type="match status" value="1"/>
</dbReference>
<accession>A0A2P2DWK9</accession>
<name>A0A2P2DWK9_9LEPT</name>
<protein>
    <submittedName>
        <fullName evidence="4">Stage II sporulation protein E</fullName>
    </submittedName>
</protein>
<proteinExistence type="predicted"/>
<organism evidence="4 5">
    <name type="scientific">Leptospira ryugenii</name>
    <dbReference type="NCBI Taxonomy" id="1917863"/>
    <lineage>
        <taxon>Bacteria</taxon>
        <taxon>Pseudomonadati</taxon>
        <taxon>Spirochaetota</taxon>
        <taxon>Spirochaetia</taxon>
        <taxon>Leptospirales</taxon>
        <taxon>Leptospiraceae</taxon>
        <taxon>Leptospira</taxon>
    </lineage>
</organism>
<evidence type="ECO:0000313" key="4">
    <source>
        <dbReference type="EMBL" id="GBF49024.1"/>
    </source>
</evidence>
<feature type="domain" description="PPM-type phosphatase" evidence="3">
    <location>
        <begin position="386"/>
        <end position="596"/>
    </location>
</feature>
<feature type="transmembrane region" description="Helical" evidence="2">
    <location>
        <begin position="142"/>
        <end position="164"/>
    </location>
</feature>
<dbReference type="InterPro" id="IPR036457">
    <property type="entry name" value="PPM-type-like_dom_sf"/>
</dbReference>
<sequence>MEWVFSEDNIESIVEIPSTEWKVINGSIPNFGNGKPTVWLKTKIKNNSSELQSYVLELGVSYLDRVEFYLIKENEKIQEKTYGAILKRSETELNHRNPSFDFKIPGQSEVNIYIKAYNSGLLTIPLRLLTEKEFVDKIKGEYLIHGIYFGSIIALFFYNLFIFIITKEKSLLYYCLYIASVIYIYLVLGGFARLFLFPNAPMFIKPGLFFASYMTIFSVLQFTDEFLSLRKSFYTLHLLLKTLAYFGLILAILSLWLPFSWMVKSMNYLLPFGSLLMMLSAGQSVRKNVQQSQFFLYAWVVVTTGIILETLTNLAVLPMEFWIGRFGTQISSLLEIILFAIAIGRRIRVLTLEKEKVNASLLIIQKDLEVARKIQNRILPSKIPELNQITVNVEYHPLGLVGGDFYVFYETSESQLGVFLADVTGHGVSAAMDSSTVKIAFRNERMQALQPKELMKNVNSFLYETIDQRFVSAVYTFFDLNSQRLFYATAGHPPILRIRNGELTFLPSEGFLLGLVPEAQYETFDTEIEPGDVYLLYTDGLNGDINSEESPEDILRNAALACLASPKSEFSRALIHYLRTLRERETDDITLILVRID</sequence>
<evidence type="ECO:0000313" key="5">
    <source>
        <dbReference type="Proteomes" id="UP000245133"/>
    </source>
</evidence>
<keyword evidence="5" id="KW-1185">Reference proteome</keyword>
<evidence type="ECO:0000256" key="2">
    <source>
        <dbReference type="SAM" id="Phobius"/>
    </source>
</evidence>
<dbReference type="Pfam" id="PF07696">
    <property type="entry name" value="7TMR-DISMED2"/>
    <property type="match status" value="1"/>
</dbReference>